<dbReference type="PANTHER" id="PTHR39605:SF1">
    <property type="entry name" value="MAJOR FACILITATOR SUPERFAMILY (MFS) PROFILE DOMAIN-CONTAINING PROTEIN"/>
    <property type="match status" value="1"/>
</dbReference>
<evidence type="ECO:0000256" key="1">
    <source>
        <dbReference type="SAM" id="Phobius"/>
    </source>
</evidence>
<gene>
    <name evidence="2" type="ORF">LAESUDRAFT_722471</name>
</gene>
<evidence type="ECO:0000313" key="3">
    <source>
        <dbReference type="Proteomes" id="UP000076871"/>
    </source>
</evidence>
<dbReference type="InParanoid" id="A0A165FWK4"/>
<dbReference type="Proteomes" id="UP000076871">
    <property type="component" value="Unassembled WGS sequence"/>
</dbReference>
<keyword evidence="1" id="KW-0812">Transmembrane</keyword>
<keyword evidence="3" id="KW-1185">Reference proteome</keyword>
<dbReference type="PANTHER" id="PTHR39605">
    <property type="entry name" value="MAJOR FACILITATOR SUPERFAMILY (MFS) PROFILE DOMAIN-CONTAINING PROTEIN"/>
    <property type="match status" value="1"/>
</dbReference>
<protein>
    <submittedName>
        <fullName evidence="2">Uncharacterized protein</fullName>
    </submittedName>
</protein>
<sequence>MSDIELDDLSRKRQQQSDIIAGDKTEDVITSDSDTVLYWAWGAAILFLVTAIPLLLFPRFLLFLVEGSEAEMRTELTPLESFLSLHVGILLVAIAFALILNVPSIPAIQPQQKTPGHPLLGPLSSACAFTAFISYNTRTVGALGLLLSLGTAIISAWGFWVMMFAGTSSISKKTGADKHTSRFLFGSKAAASSQKKQWKKQQAEAKHR</sequence>
<feature type="transmembrane region" description="Helical" evidence="1">
    <location>
        <begin position="82"/>
        <end position="105"/>
    </location>
</feature>
<reference evidence="2 3" key="1">
    <citation type="journal article" date="2016" name="Mol. Biol. Evol.">
        <title>Comparative Genomics of Early-Diverging Mushroom-Forming Fungi Provides Insights into the Origins of Lignocellulose Decay Capabilities.</title>
        <authorList>
            <person name="Nagy L.G."/>
            <person name="Riley R."/>
            <person name="Tritt A."/>
            <person name="Adam C."/>
            <person name="Daum C."/>
            <person name="Floudas D."/>
            <person name="Sun H."/>
            <person name="Yadav J.S."/>
            <person name="Pangilinan J."/>
            <person name="Larsson K.H."/>
            <person name="Matsuura K."/>
            <person name="Barry K."/>
            <person name="Labutti K."/>
            <person name="Kuo R."/>
            <person name="Ohm R.A."/>
            <person name="Bhattacharya S.S."/>
            <person name="Shirouzu T."/>
            <person name="Yoshinaga Y."/>
            <person name="Martin F.M."/>
            <person name="Grigoriev I.V."/>
            <person name="Hibbett D.S."/>
        </authorList>
    </citation>
    <scope>NUCLEOTIDE SEQUENCE [LARGE SCALE GENOMIC DNA]</scope>
    <source>
        <strain evidence="2 3">93-53</strain>
    </source>
</reference>
<feature type="transmembrane region" description="Helical" evidence="1">
    <location>
        <begin position="36"/>
        <end position="62"/>
    </location>
</feature>
<dbReference type="EMBL" id="KV427611">
    <property type="protein sequence ID" value="KZT09506.1"/>
    <property type="molecule type" value="Genomic_DNA"/>
</dbReference>
<organism evidence="2 3">
    <name type="scientific">Laetiporus sulphureus 93-53</name>
    <dbReference type="NCBI Taxonomy" id="1314785"/>
    <lineage>
        <taxon>Eukaryota</taxon>
        <taxon>Fungi</taxon>
        <taxon>Dikarya</taxon>
        <taxon>Basidiomycota</taxon>
        <taxon>Agaricomycotina</taxon>
        <taxon>Agaricomycetes</taxon>
        <taxon>Polyporales</taxon>
        <taxon>Laetiporus</taxon>
    </lineage>
</organism>
<keyword evidence="1" id="KW-0472">Membrane</keyword>
<dbReference type="RefSeq" id="XP_040767246.1">
    <property type="nucleotide sequence ID" value="XM_040908218.1"/>
</dbReference>
<dbReference type="AlphaFoldDB" id="A0A165FWK4"/>
<dbReference type="STRING" id="1314785.A0A165FWK4"/>
<dbReference type="OrthoDB" id="2550114at2759"/>
<evidence type="ECO:0000313" key="2">
    <source>
        <dbReference type="EMBL" id="KZT09506.1"/>
    </source>
</evidence>
<name>A0A165FWK4_9APHY</name>
<feature type="transmembrane region" description="Helical" evidence="1">
    <location>
        <begin position="141"/>
        <end position="165"/>
    </location>
</feature>
<accession>A0A165FWK4</accession>
<proteinExistence type="predicted"/>
<dbReference type="GeneID" id="63825247"/>
<keyword evidence="1" id="KW-1133">Transmembrane helix</keyword>